<feature type="compositionally biased region" description="Low complexity" evidence="2">
    <location>
        <begin position="701"/>
        <end position="723"/>
    </location>
</feature>
<feature type="region of interest" description="Disordered" evidence="2">
    <location>
        <begin position="687"/>
        <end position="775"/>
    </location>
</feature>
<protein>
    <recommendedName>
        <fullName evidence="3">3'-5' exonuclease domain-containing protein</fullName>
    </recommendedName>
</protein>
<feature type="coiled-coil region" evidence="1">
    <location>
        <begin position="32"/>
        <end position="59"/>
    </location>
</feature>
<dbReference type="GO" id="GO:0008408">
    <property type="term" value="F:3'-5' exonuclease activity"/>
    <property type="evidence" value="ECO:0007669"/>
    <property type="project" value="InterPro"/>
</dbReference>
<dbReference type="eggNOG" id="KOG2207">
    <property type="taxonomic scope" value="Eukaryota"/>
</dbReference>
<dbReference type="OrthoDB" id="407975at2759"/>
<dbReference type="Pfam" id="PF01612">
    <property type="entry name" value="DNA_pol_A_exo1"/>
    <property type="match status" value="1"/>
</dbReference>
<dbReference type="InterPro" id="IPR052408">
    <property type="entry name" value="Exonuclease_MUT-7-like"/>
</dbReference>
<dbReference type="PANTHER" id="PTHR47765">
    <property type="entry name" value="3'-5' EXONUCLEASE DOMAIN-CONTAINING PROTEIN"/>
    <property type="match status" value="1"/>
</dbReference>
<dbReference type="GO" id="GO:0006139">
    <property type="term" value="P:nucleobase-containing compound metabolic process"/>
    <property type="evidence" value="ECO:0007669"/>
    <property type="project" value="InterPro"/>
</dbReference>
<gene>
    <name evidence="4" type="ORF">NCLIV_007100</name>
</gene>
<dbReference type="EMBL" id="FR823383">
    <property type="protein sequence ID" value="CBZ50235.1"/>
    <property type="molecule type" value="Genomic_DNA"/>
</dbReference>
<feature type="compositionally biased region" description="Low complexity" evidence="2">
    <location>
        <begin position="617"/>
        <end position="634"/>
    </location>
</feature>
<dbReference type="InterPro" id="IPR012337">
    <property type="entry name" value="RNaseH-like_sf"/>
</dbReference>
<organism evidence="4 5">
    <name type="scientific">Neospora caninum (strain Liverpool)</name>
    <dbReference type="NCBI Taxonomy" id="572307"/>
    <lineage>
        <taxon>Eukaryota</taxon>
        <taxon>Sar</taxon>
        <taxon>Alveolata</taxon>
        <taxon>Apicomplexa</taxon>
        <taxon>Conoidasida</taxon>
        <taxon>Coccidia</taxon>
        <taxon>Eucoccidiorida</taxon>
        <taxon>Eimeriorina</taxon>
        <taxon>Sarcocystidae</taxon>
        <taxon>Neospora</taxon>
    </lineage>
</organism>
<dbReference type="VEuPathDB" id="ToxoDB:NCLIV_007100"/>
<keyword evidence="1" id="KW-0175">Coiled coil</keyword>
<evidence type="ECO:0000259" key="3">
    <source>
        <dbReference type="Pfam" id="PF01612"/>
    </source>
</evidence>
<evidence type="ECO:0000256" key="1">
    <source>
        <dbReference type="SAM" id="Coils"/>
    </source>
</evidence>
<accession>F0V9S4</accession>
<keyword evidence="5" id="KW-1185">Reference proteome</keyword>
<reference evidence="5" key="1">
    <citation type="journal article" date="2012" name="PLoS Pathog.">
        <title>Comparative genomics of the apicomplexan parasites Toxoplasma gondii and Neospora caninum: Coccidia differing in host range and transmission strategy.</title>
        <authorList>
            <person name="Reid A.J."/>
            <person name="Vermont S.J."/>
            <person name="Cotton J.A."/>
            <person name="Harris D."/>
            <person name="Hill-Cawthorne G.A."/>
            <person name="Konen-Waisman S."/>
            <person name="Latham S.M."/>
            <person name="Mourier T."/>
            <person name="Norton R."/>
            <person name="Quail M.A."/>
            <person name="Sanders M."/>
            <person name="Shanmugam D."/>
            <person name="Sohal A."/>
            <person name="Wasmuth J.D."/>
            <person name="Brunk B."/>
            <person name="Grigg M.E."/>
            <person name="Howard J.C."/>
            <person name="Parkinson J."/>
            <person name="Roos D.S."/>
            <person name="Trees A.J."/>
            <person name="Berriman M."/>
            <person name="Pain A."/>
            <person name="Wastling J.M."/>
        </authorList>
    </citation>
    <scope>NUCLEOTIDE SEQUENCE [LARGE SCALE GENOMIC DNA]</scope>
    <source>
        <strain evidence="5">Liverpool</strain>
    </source>
</reference>
<feature type="compositionally biased region" description="Basic and acidic residues" evidence="2">
    <location>
        <begin position="970"/>
        <end position="980"/>
    </location>
</feature>
<dbReference type="PANTHER" id="PTHR47765:SF2">
    <property type="entry name" value="EXONUCLEASE MUT-7 HOMOLOG"/>
    <property type="match status" value="1"/>
</dbReference>
<dbReference type="Gene3D" id="3.30.420.10">
    <property type="entry name" value="Ribonuclease H-like superfamily/Ribonuclease H"/>
    <property type="match status" value="1"/>
</dbReference>
<name>F0V9S4_NEOCL</name>
<feature type="compositionally biased region" description="Basic and acidic residues" evidence="2">
    <location>
        <begin position="1006"/>
        <end position="1018"/>
    </location>
</feature>
<dbReference type="OMA" id="RIRCYWP"/>
<evidence type="ECO:0000313" key="5">
    <source>
        <dbReference type="Proteomes" id="UP000007494"/>
    </source>
</evidence>
<feature type="compositionally biased region" description="Basic and acidic residues" evidence="2">
    <location>
        <begin position="737"/>
        <end position="769"/>
    </location>
</feature>
<dbReference type="InterPro" id="IPR002562">
    <property type="entry name" value="3'-5'_exonuclease_dom"/>
</dbReference>
<feature type="region of interest" description="Disordered" evidence="2">
    <location>
        <begin position="478"/>
        <end position="642"/>
    </location>
</feature>
<feature type="compositionally biased region" description="Basic and acidic residues" evidence="2">
    <location>
        <begin position="485"/>
        <end position="504"/>
    </location>
</feature>
<dbReference type="Proteomes" id="UP000007494">
    <property type="component" value="Chromosome III"/>
</dbReference>
<dbReference type="SUPFAM" id="SSF53098">
    <property type="entry name" value="Ribonuclease H-like"/>
    <property type="match status" value="1"/>
</dbReference>
<evidence type="ECO:0000313" key="4">
    <source>
        <dbReference type="EMBL" id="CBZ50235.1"/>
    </source>
</evidence>
<feature type="region of interest" description="Disordered" evidence="2">
    <location>
        <begin position="961"/>
        <end position="1039"/>
    </location>
</feature>
<feature type="compositionally biased region" description="Acidic residues" evidence="2">
    <location>
        <begin position="1019"/>
        <end position="1029"/>
    </location>
</feature>
<proteinExistence type="predicted"/>
<evidence type="ECO:0000256" key="2">
    <source>
        <dbReference type="SAM" id="MobiDB-lite"/>
    </source>
</evidence>
<feature type="domain" description="3'-5' exonuclease" evidence="3">
    <location>
        <begin position="1044"/>
        <end position="1095"/>
    </location>
</feature>
<dbReference type="AlphaFoldDB" id="F0V9S4"/>
<dbReference type="InterPro" id="IPR036397">
    <property type="entry name" value="RNaseH_sf"/>
</dbReference>
<dbReference type="RefSeq" id="XP_003880270.1">
    <property type="nucleotide sequence ID" value="XM_003880221.1"/>
</dbReference>
<dbReference type="GO" id="GO:0003676">
    <property type="term" value="F:nucleic acid binding"/>
    <property type="evidence" value="ECO:0007669"/>
    <property type="project" value="InterPro"/>
</dbReference>
<dbReference type="GeneID" id="13446292"/>
<dbReference type="InParanoid" id="F0V9S4"/>
<sequence length="1189" mass="128233">MLPDCRGLVYPIHHGEPLPLLAVRLCREQKVQELAANIAQRLLDALKEAEEKRKGETWEEERRALRAANRRSEEGNLKALLDCTTFRKGEKRRKGGLEKGDAEQRHSRIRCYWPTIEDDASKMSVFFREFHATLYLLFEPRLFSSPPLSPFLAPSSSSLSPSSCSSSSSSSSSSFLSTSSSSPSSSSLSPSFSLPVSAVSSSLASVQASTGGDWDSVEGRAAQGEALAIDARSNGEFVFALLHPHVLEMVVPSLKQGKRLHLLLAFLHCVESYFALHPCSKETVDPNRLLFAVGPARALLLLSRLGFFLAEPSQCAALPQLLFAKLGPSSVDAILLELLKDPGGNVFEAIKFVSFLRALEKTKSLDAPLKGSRWTLRDVTDSVSSRRSEHLLLAFLRSLAPPETQGDSAERESGEKAVVGEEIIRKEEERERGETLATEACAWLARKTPDTGEIADSWGYLVSRAFLLSRLRRQQAAPAAPELASRAENESDSQEGRKGTCRESEEVEEDGGCEEGTKRLGGRPRGSEAAVETAVKPRGVRTLDGDYVPQLHASDTQEETAKGDETDSEEEELLSLPCVADSAGSPGCPSASFSPSWTLPPEASPQREEHPTDARNSPLLSPSSSPSSPSSSSPPSSPPLPPLSLPFGVDRVVFLDTVEGLTRLFAFLRASQEAACRVLTPAEAAGASLAPPRVRWRDSRGAPPAEGGPSARSSPSPSLSTGGDADRAQVGAAGRDAVLHANKDRKEAIEKKDKRGENEEEGMRGDAAGKHGQKAIRRPEACEAVSGCWAEGQSSLVLSREESVSATARETAVSLLPPLPSVVPFLPFVVALDLEWTLPHAASVLSLATESRVFLIDLVNQNPVYKATLLQLLRWVFANPFIAKLMYQASGDITKLFFALGAVGRPGVLTHCIDLRHPRVRLSPGSTDRVARRVHEAPAGFLPPAEVATAGRASALGWKAARTLPATNGGERETGRRQPEEGGCDATDAEGKDAGEQTGPGARRVRLGEDRSAAAQREEWEDAGGNEDETPGKRARPVKRRFPSLQEMCRQVLHADLDKAEQRSNWNMRPLTVSQTRYAALDAYVLILLEAALRRHGWVPENILGGLGEFSALAFQGVGMRGVGRSGSPEYLGSLSLPFSKCRWTAGGFSDPLPEEREYAGVQGRGSRKTGVQMAVTVATSPSRGRAAI</sequence>